<evidence type="ECO:0000313" key="3">
    <source>
        <dbReference type="Proteomes" id="UP000465302"/>
    </source>
</evidence>
<evidence type="ECO:0000313" key="2">
    <source>
        <dbReference type="EMBL" id="GFG54058.1"/>
    </source>
</evidence>
<gene>
    <name evidence="2" type="ORF">MAGR_54990</name>
</gene>
<accession>A0A7I9W9K7</accession>
<evidence type="ECO:0000256" key="1">
    <source>
        <dbReference type="SAM" id="MobiDB-lite"/>
    </source>
</evidence>
<sequence>MGPDQTVTTAPASRADGAKTDRPTGAKSTCHSHEYLRRNTTEGWIIDVSPEGQRPEVATRIFPGVQQPLAIAIFTRTPHCDPQTPAQIHYTAVHGHRAEKCNALAKLNLQDTQWQRTTWQARSRLRPSPSGTTTPR</sequence>
<feature type="compositionally biased region" description="Polar residues" evidence="1">
    <location>
        <begin position="1"/>
        <end position="11"/>
    </location>
</feature>
<dbReference type="EMBL" id="BLKS01000001">
    <property type="protein sequence ID" value="GFG54058.1"/>
    <property type="molecule type" value="Genomic_DNA"/>
</dbReference>
<dbReference type="AlphaFoldDB" id="A0A7I9W9K7"/>
<proteinExistence type="predicted"/>
<dbReference type="Proteomes" id="UP000465302">
    <property type="component" value="Unassembled WGS sequence"/>
</dbReference>
<reference evidence="2 3" key="1">
    <citation type="journal article" date="2019" name="Emerg. Microbes Infect.">
        <title>Comprehensive subspecies identification of 175 nontuberculous mycobacteria species based on 7547 genomic profiles.</title>
        <authorList>
            <person name="Matsumoto Y."/>
            <person name="Kinjo T."/>
            <person name="Motooka D."/>
            <person name="Nabeya D."/>
            <person name="Jung N."/>
            <person name="Uechi K."/>
            <person name="Horii T."/>
            <person name="Iida T."/>
            <person name="Fujita J."/>
            <person name="Nakamura S."/>
        </authorList>
    </citation>
    <scope>NUCLEOTIDE SEQUENCE [LARGE SCALE GENOMIC DNA]</scope>
    <source>
        <strain evidence="2 3">JCM 6377</strain>
    </source>
</reference>
<organism evidence="2 3">
    <name type="scientific">Mycolicibacterium agri</name>
    <name type="common">Mycobacterium agri</name>
    <dbReference type="NCBI Taxonomy" id="36811"/>
    <lineage>
        <taxon>Bacteria</taxon>
        <taxon>Bacillati</taxon>
        <taxon>Actinomycetota</taxon>
        <taxon>Actinomycetes</taxon>
        <taxon>Mycobacteriales</taxon>
        <taxon>Mycobacteriaceae</taxon>
        <taxon>Mycolicibacterium</taxon>
    </lineage>
</organism>
<comment type="caution">
    <text evidence="2">The sequence shown here is derived from an EMBL/GenBank/DDBJ whole genome shotgun (WGS) entry which is preliminary data.</text>
</comment>
<name>A0A7I9W9K7_MYCAG</name>
<protein>
    <submittedName>
        <fullName evidence="2">Uncharacterized protein</fullName>
    </submittedName>
</protein>
<feature type="region of interest" description="Disordered" evidence="1">
    <location>
        <begin position="1"/>
        <end position="34"/>
    </location>
</feature>